<organism evidence="1 2">
    <name type="scientific">Deinococcus oregonensis</name>
    <dbReference type="NCBI Taxonomy" id="1805970"/>
    <lineage>
        <taxon>Bacteria</taxon>
        <taxon>Thermotogati</taxon>
        <taxon>Deinococcota</taxon>
        <taxon>Deinococci</taxon>
        <taxon>Deinococcales</taxon>
        <taxon>Deinococcaceae</taxon>
        <taxon>Deinococcus</taxon>
    </lineage>
</organism>
<dbReference type="EMBL" id="JBHLYR010000036">
    <property type="protein sequence ID" value="MFB9992683.1"/>
    <property type="molecule type" value="Genomic_DNA"/>
</dbReference>
<name>A0ABV6AYU8_9DEIO</name>
<gene>
    <name evidence="1" type="ORF">ACFFLM_11960</name>
</gene>
<dbReference type="RefSeq" id="WP_380010060.1">
    <property type="nucleotide sequence ID" value="NZ_JBHLYR010000036.1"/>
</dbReference>
<dbReference type="Proteomes" id="UP001589733">
    <property type="component" value="Unassembled WGS sequence"/>
</dbReference>
<evidence type="ECO:0000313" key="1">
    <source>
        <dbReference type="EMBL" id="MFB9992683.1"/>
    </source>
</evidence>
<accession>A0ABV6AYU8</accession>
<reference evidence="1 2" key="1">
    <citation type="submission" date="2024-09" db="EMBL/GenBank/DDBJ databases">
        <authorList>
            <person name="Sun Q."/>
            <person name="Mori K."/>
        </authorList>
    </citation>
    <scope>NUCLEOTIDE SEQUENCE [LARGE SCALE GENOMIC DNA]</scope>
    <source>
        <strain evidence="1 2">JCM 13503</strain>
    </source>
</reference>
<protein>
    <recommendedName>
        <fullName evidence="3">N-acetyltransferase domain-containing protein</fullName>
    </recommendedName>
</protein>
<comment type="caution">
    <text evidence="1">The sequence shown here is derived from an EMBL/GenBank/DDBJ whole genome shotgun (WGS) entry which is preliminary data.</text>
</comment>
<evidence type="ECO:0000313" key="2">
    <source>
        <dbReference type="Proteomes" id="UP001589733"/>
    </source>
</evidence>
<sequence>MEEGSGLQVIEDEQLAEQLYRSWGESPTEGLYVQEQHSFYWRQPPDCPSVISRENGEDVGLVFWGEDDGDGGFWFVINPVLEPIATGRRIVEEFLNSARIMIDPGILLHQEDKMRREIVEAAGMVVRTALYRGSESSLFCWPFSFDGGEQDES</sequence>
<proteinExistence type="predicted"/>
<evidence type="ECO:0008006" key="3">
    <source>
        <dbReference type="Google" id="ProtNLM"/>
    </source>
</evidence>
<keyword evidence="2" id="KW-1185">Reference proteome</keyword>